<name>A0A1B6KM57_9HEMI</name>
<evidence type="ECO:0000313" key="2">
    <source>
        <dbReference type="EMBL" id="JAT12294.1"/>
    </source>
</evidence>
<accession>A0A1B6KM57</accession>
<evidence type="ECO:0000256" key="1">
    <source>
        <dbReference type="SAM" id="MobiDB-lite"/>
    </source>
</evidence>
<organism evidence="2">
    <name type="scientific">Graphocephala atropunctata</name>
    <dbReference type="NCBI Taxonomy" id="36148"/>
    <lineage>
        <taxon>Eukaryota</taxon>
        <taxon>Metazoa</taxon>
        <taxon>Ecdysozoa</taxon>
        <taxon>Arthropoda</taxon>
        <taxon>Hexapoda</taxon>
        <taxon>Insecta</taxon>
        <taxon>Pterygota</taxon>
        <taxon>Neoptera</taxon>
        <taxon>Paraneoptera</taxon>
        <taxon>Hemiptera</taxon>
        <taxon>Auchenorrhyncha</taxon>
        <taxon>Membracoidea</taxon>
        <taxon>Cicadellidae</taxon>
        <taxon>Cicadellinae</taxon>
        <taxon>Cicadellini</taxon>
        <taxon>Graphocephala</taxon>
    </lineage>
</organism>
<protein>
    <recommendedName>
        <fullName evidence="3">Peptidase aspartic putative domain-containing protein</fullName>
    </recommendedName>
</protein>
<feature type="non-terminal residue" evidence="2">
    <location>
        <position position="1"/>
    </location>
</feature>
<dbReference type="AlphaFoldDB" id="A0A1B6KM57"/>
<gene>
    <name evidence="2" type="ORF">g.426</name>
</gene>
<proteinExistence type="predicted"/>
<feature type="region of interest" description="Disordered" evidence="1">
    <location>
        <begin position="1"/>
        <end position="21"/>
    </location>
</feature>
<reference evidence="2" key="1">
    <citation type="submission" date="2015-11" db="EMBL/GenBank/DDBJ databases">
        <title>De novo transcriptome assembly of four potential Pierce s Disease insect vectors from Arizona vineyards.</title>
        <authorList>
            <person name="Tassone E.E."/>
        </authorList>
    </citation>
    <scope>NUCLEOTIDE SEQUENCE</scope>
</reference>
<feature type="region of interest" description="Disordered" evidence="1">
    <location>
        <begin position="116"/>
        <end position="136"/>
    </location>
</feature>
<feature type="compositionally biased region" description="Low complexity" evidence="1">
    <location>
        <begin position="116"/>
        <end position="131"/>
    </location>
</feature>
<dbReference type="PANTHER" id="PTHR47331:SF1">
    <property type="entry name" value="GAG-LIKE PROTEIN"/>
    <property type="match status" value="1"/>
</dbReference>
<dbReference type="EMBL" id="GEBQ01027683">
    <property type="protein sequence ID" value="JAT12294.1"/>
    <property type="molecule type" value="Transcribed_RNA"/>
</dbReference>
<dbReference type="PANTHER" id="PTHR47331">
    <property type="entry name" value="PHD-TYPE DOMAIN-CONTAINING PROTEIN"/>
    <property type="match status" value="1"/>
</dbReference>
<feature type="non-terminal residue" evidence="2">
    <location>
        <position position="185"/>
    </location>
</feature>
<sequence>LHSTTHDFKGSQFKPKPQPQKRVNFASHEVSMLSISDQSRKTETPQKPLCFVCQQDHRVYTCSKFRQLSPQDRPIIVKEKKRCVSCLGTHTLNNCTSKGSCATCHKRHHTLLHFSSSTTQRQTTPSQTIRPPVQPSSVACTSQTREPFSSPATGKYSTVILGTALVKITASNGITNVFRALLDPG</sequence>
<evidence type="ECO:0008006" key="3">
    <source>
        <dbReference type="Google" id="ProtNLM"/>
    </source>
</evidence>